<keyword evidence="3 5" id="KW-1133">Transmembrane helix</keyword>
<dbReference type="GO" id="GO:0022857">
    <property type="term" value="F:transmembrane transporter activity"/>
    <property type="evidence" value="ECO:0007669"/>
    <property type="project" value="InterPro"/>
</dbReference>
<dbReference type="eggNOG" id="KOG2563">
    <property type="taxonomic scope" value="Eukaryota"/>
</dbReference>
<evidence type="ECO:0000313" key="6">
    <source>
        <dbReference type="EMBL" id="CAJ03743.1"/>
    </source>
</evidence>
<dbReference type="PANTHER" id="PTHR10924">
    <property type="entry name" value="MAJOR FACILITATOR SUPERFAMILY PROTEIN-RELATED"/>
    <property type="match status" value="1"/>
</dbReference>
<protein>
    <recommendedName>
        <fullName evidence="8">Major facilitator superfamily (MFS) profile domain-containing protein</fullName>
    </recommendedName>
</protein>
<dbReference type="SUPFAM" id="SSF103473">
    <property type="entry name" value="MFS general substrate transporter"/>
    <property type="match status" value="1"/>
</dbReference>
<dbReference type="RefSeq" id="XP_001682940.1">
    <property type="nucleotide sequence ID" value="XM_001682888.1"/>
</dbReference>
<dbReference type="VEuPathDB" id="TriTrypDB:LMJLV39_210005900"/>
<keyword evidence="2 5" id="KW-0812">Transmembrane</keyword>
<dbReference type="Gene3D" id="1.20.1250.20">
    <property type="entry name" value="MFS general substrate transporter like domains"/>
    <property type="match status" value="1"/>
</dbReference>
<evidence type="ECO:0000256" key="3">
    <source>
        <dbReference type="ARBA" id="ARBA00022989"/>
    </source>
</evidence>
<evidence type="ECO:0000256" key="4">
    <source>
        <dbReference type="ARBA" id="ARBA00023136"/>
    </source>
</evidence>
<feature type="transmembrane region" description="Helical" evidence="5">
    <location>
        <begin position="381"/>
        <end position="402"/>
    </location>
</feature>
<keyword evidence="4 5" id="KW-0472">Membrane</keyword>
<organism evidence="6 7">
    <name type="scientific">Leishmania major</name>
    <dbReference type="NCBI Taxonomy" id="5664"/>
    <lineage>
        <taxon>Eukaryota</taxon>
        <taxon>Discoba</taxon>
        <taxon>Euglenozoa</taxon>
        <taxon>Kinetoplastea</taxon>
        <taxon>Metakinetoplastina</taxon>
        <taxon>Trypanosomatida</taxon>
        <taxon>Trypanosomatidae</taxon>
        <taxon>Leishmaniinae</taxon>
        <taxon>Leishmania</taxon>
    </lineage>
</organism>
<dbReference type="AlphaFoldDB" id="Q4QCK8"/>
<feature type="transmembrane region" description="Helical" evidence="5">
    <location>
        <begin position="343"/>
        <end position="369"/>
    </location>
</feature>
<dbReference type="EMBL" id="FR796417">
    <property type="protein sequence ID" value="CAJ03743.1"/>
    <property type="molecule type" value="Genomic_DNA"/>
</dbReference>
<comment type="subcellular location">
    <subcellularLocation>
        <location evidence="1">Membrane</location>
        <topology evidence="1">Multi-pass membrane protein</topology>
    </subcellularLocation>
</comment>
<reference evidence="6 7" key="1">
    <citation type="journal article" date="2005" name="Science">
        <title>The genome of the kinetoplastid parasite, Leishmania major.</title>
        <authorList>
            <person name="Ivens A.C."/>
            <person name="Peacock C.S."/>
            <person name="Worthey E.A."/>
            <person name="Murphy L."/>
            <person name="Aggarwal G."/>
            <person name="Berriman M."/>
            <person name="Sisk E."/>
            <person name="Rajandream M.A."/>
            <person name="Adlem E."/>
            <person name="Aert R."/>
            <person name="Anupama A."/>
            <person name="Apostolou Z."/>
            <person name="Attipoe P."/>
            <person name="Bason N."/>
            <person name="Bauser C."/>
            <person name="Beck A."/>
            <person name="Beverley S.M."/>
            <person name="Bianchettin G."/>
            <person name="Borzym K."/>
            <person name="Bothe G."/>
            <person name="Bruschi C.V."/>
            <person name="Collins M."/>
            <person name="Cadag E."/>
            <person name="Ciarloni L."/>
            <person name="Clayton C."/>
            <person name="Coulson R.M."/>
            <person name="Cronin A."/>
            <person name="Cruz A.K."/>
            <person name="Davies R.M."/>
            <person name="De Gaudenzi J."/>
            <person name="Dobson D.E."/>
            <person name="Duesterhoeft A."/>
            <person name="Fazelina G."/>
            <person name="Fosker N."/>
            <person name="Frasch A.C."/>
            <person name="Fraser A."/>
            <person name="Fuchs M."/>
            <person name="Gabel C."/>
            <person name="Goble A."/>
            <person name="Goffeau A."/>
            <person name="Harris D."/>
            <person name="Hertz-Fowler C."/>
            <person name="Hilbert H."/>
            <person name="Horn D."/>
            <person name="Huang Y."/>
            <person name="Klages S."/>
            <person name="Knights A."/>
            <person name="Kube M."/>
            <person name="Larke N."/>
            <person name="Litvin L."/>
            <person name="Lord A."/>
            <person name="Louie T."/>
            <person name="Marra M."/>
            <person name="Masuy D."/>
            <person name="Matthews K."/>
            <person name="Michaeli S."/>
            <person name="Mottram J.C."/>
            <person name="Muller-Auer S."/>
            <person name="Munden H."/>
            <person name="Nelson S."/>
            <person name="Norbertczak H."/>
            <person name="Oliver K."/>
            <person name="O'neil S."/>
            <person name="Pentony M."/>
            <person name="Pohl T.M."/>
            <person name="Price C."/>
            <person name="Purnelle B."/>
            <person name="Quail M.A."/>
            <person name="Rabbinowitsch E."/>
            <person name="Reinhardt R."/>
            <person name="Rieger M."/>
            <person name="Rinta J."/>
            <person name="Robben J."/>
            <person name="Robertson L."/>
            <person name="Ruiz J.C."/>
            <person name="Rutter S."/>
            <person name="Saunders D."/>
            <person name="Schafer M."/>
            <person name="Schein J."/>
            <person name="Schwartz D.C."/>
            <person name="Seeger K."/>
            <person name="Seyler A."/>
            <person name="Sharp S."/>
            <person name="Shin H."/>
            <person name="Sivam D."/>
            <person name="Squares R."/>
            <person name="Squares S."/>
            <person name="Tosato V."/>
            <person name="Vogt C."/>
            <person name="Volckaert G."/>
            <person name="Wambutt R."/>
            <person name="Warren T."/>
            <person name="Wedler H."/>
            <person name="Woodward J."/>
            <person name="Zhou S."/>
            <person name="Zimmermann W."/>
            <person name="Smith D.F."/>
            <person name="Blackwell J.M."/>
            <person name="Stuart K.D."/>
            <person name="Barrell B."/>
            <person name="Myler P.J."/>
        </authorList>
    </citation>
    <scope>NUCLEOTIDE SEQUENCE [LARGE SCALE GENOMIC DNA]</scope>
    <source>
        <strain evidence="7">MHOM/IL/81/Friedlin</strain>
    </source>
</reference>
<dbReference type="HOGENOM" id="CLU_495644_0_0_1"/>
<name>Q4QCK8_LEIMA</name>
<evidence type="ECO:0008006" key="8">
    <source>
        <dbReference type="Google" id="ProtNLM"/>
    </source>
</evidence>
<evidence type="ECO:0000256" key="5">
    <source>
        <dbReference type="SAM" id="Phobius"/>
    </source>
</evidence>
<dbReference type="GO" id="GO:0016020">
    <property type="term" value="C:membrane"/>
    <property type="evidence" value="ECO:0000318"/>
    <property type="project" value="GO_Central"/>
</dbReference>
<dbReference type="VEuPathDB" id="TriTrypDB:LMJSD75_210005900"/>
<dbReference type="STRING" id="5664.Q4QCK8"/>
<dbReference type="FunCoup" id="Q4QCK8">
    <property type="interactions" value="132"/>
</dbReference>
<dbReference type="GeneID" id="5651541"/>
<dbReference type="InParanoid" id="Q4QCK8"/>
<feature type="transmembrane region" description="Helical" evidence="5">
    <location>
        <begin position="445"/>
        <end position="469"/>
    </location>
</feature>
<dbReference type="InterPro" id="IPR036259">
    <property type="entry name" value="MFS_trans_sf"/>
</dbReference>
<dbReference type="PANTHER" id="PTHR10924:SF6">
    <property type="entry name" value="SOLUTE CARRIER FAMILY 49 MEMBER A3"/>
    <property type="match status" value="1"/>
</dbReference>
<feature type="transmembrane region" description="Helical" evidence="5">
    <location>
        <begin position="414"/>
        <end position="433"/>
    </location>
</feature>
<dbReference type="KEGG" id="lma:LMJF_21_0080"/>
<dbReference type="VEuPathDB" id="TriTrypDB:LMJFC_210006600"/>
<accession>Q4QCK8</accession>
<dbReference type="Pfam" id="PF07690">
    <property type="entry name" value="MFS_1"/>
    <property type="match status" value="1"/>
</dbReference>
<dbReference type="InterPro" id="IPR011701">
    <property type="entry name" value="MFS"/>
</dbReference>
<evidence type="ECO:0000256" key="2">
    <source>
        <dbReference type="ARBA" id="ARBA00022692"/>
    </source>
</evidence>
<feature type="transmembrane region" description="Helical" evidence="5">
    <location>
        <begin position="109"/>
        <end position="127"/>
    </location>
</feature>
<feature type="transmembrane region" description="Helical" evidence="5">
    <location>
        <begin position="242"/>
        <end position="261"/>
    </location>
</feature>
<feature type="transmembrane region" description="Helical" evidence="5">
    <location>
        <begin position="176"/>
        <end position="198"/>
    </location>
</feature>
<dbReference type="OMA" id="NGFAWLM"/>
<evidence type="ECO:0000256" key="1">
    <source>
        <dbReference type="ARBA" id="ARBA00004141"/>
    </source>
</evidence>
<dbReference type="VEuPathDB" id="TriTrypDB:LmjF.21.0080"/>
<reference evidence="6 7" key="2">
    <citation type="journal article" date="2011" name="Genome Res.">
        <title>Chromosome and gene copy number variation allow major structural change between species and strains of Leishmania.</title>
        <authorList>
            <person name="Rogers M.B."/>
            <person name="Hilley J.D."/>
            <person name="Dickens N.J."/>
            <person name="Wilkes J."/>
            <person name="Bates P.A."/>
            <person name="Depledge D.P."/>
            <person name="Harris D."/>
            <person name="Her Y."/>
            <person name="Herzyk P."/>
            <person name="Imamura H."/>
            <person name="Otto T.D."/>
            <person name="Sanders M."/>
            <person name="Seeger K."/>
            <person name="Dujardin J.C."/>
            <person name="Berriman M."/>
            <person name="Smith D.F."/>
            <person name="Hertz-Fowler C."/>
            <person name="Mottram J.C."/>
        </authorList>
    </citation>
    <scope>NUCLEOTIDE SEQUENCE [LARGE SCALE GENOMIC DNA]</scope>
    <source>
        <strain evidence="7">MHOM/IL/81/Friedlin</strain>
    </source>
</reference>
<dbReference type="Proteomes" id="UP000000542">
    <property type="component" value="Chromosome 21"/>
</dbReference>
<feature type="transmembrane region" description="Helical" evidence="5">
    <location>
        <begin position="268"/>
        <end position="291"/>
    </location>
</feature>
<keyword evidence="7" id="KW-1185">Reference proteome</keyword>
<evidence type="ECO:0000313" key="7">
    <source>
        <dbReference type="Proteomes" id="UP000000542"/>
    </source>
</evidence>
<feature type="transmembrane region" description="Helical" evidence="5">
    <location>
        <begin position="147"/>
        <end position="164"/>
    </location>
</feature>
<feature type="transmembrane region" description="Helical" evidence="5">
    <location>
        <begin position="513"/>
        <end position="530"/>
    </location>
</feature>
<dbReference type="InterPro" id="IPR049680">
    <property type="entry name" value="FLVCR1-2_SLC49-like"/>
</dbReference>
<sequence>MCACVGGVTIEHTAYIQLQHVTSITRSLHCCSSWRAPFLPRISHSLKRFSTHTQTHTHTRGLLPSPSHTDHRVTGSTAYQRSNKKPCWTHPHKMTIADFFACFEKKHQVLFIFIVFTMNNGFAWLMFEPVANWLKTNVHGMTSRSLQLLSSWQPLVFLCTFIPIMKLVTRYDGLRLAVRIGTAAEIVGAAFKLVGAFAHKSTFGLVMLNIGQIFSGVGSPVATGAVSALSATWFEPEERTRATAAAVLFNSVGNSLCYIFIPTLTKKLSFSAVTVYELLMAAIGLSLAWVIMPQEPVSAGICTETKEQTVLQHSAVSESKSDGDVVAHSKEDISLVSQLRSLWSIPSCVCLLVVYAWLSGGFSAWISLFADTYSKFYSEEFIGIMSFFGMIAYVAGGIASSYVVDLYFSRQMKYVIFFCITMNMLCNLVFIACTPNDKSYSLWNLGQSFIFFSTALCGFWNGAAAPLFYELVAEISFPVEEGVSGICISVMENVGALVFYQVVSRFFTGQSMSVAYSFGMTVAVALTAAVKQRYNRSYHAYLLQNAEEDC</sequence>
<proteinExistence type="predicted"/>
<gene>
    <name evidence="6" type="ORF">LMJF_21_0080</name>
</gene>